<feature type="binding site" evidence="5">
    <location>
        <position position="52"/>
    </location>
    <ligand>
        <name>FAD</name>
        <dbReference type="ChEBI" id="CHEBI:57692"/>
    </ligand>
</feature>
<proteinExistence type="inferred from homology"/>
<dbReference type="GO" id="GO:0004148">
    <property type="term" value="F:dihydrolipoyl dehydrogenase (NADH) activity"/>
    <property type="evidence" value="ECO:0007669"/>
    <property type="project" value="UniProtKB-EC"/>
</dbReference>
<gene>
    <name evidence="9" type="ORF">TW72_15385</name>
</gene>
<dbReference type="PRINTS" id="PR00411">
    <property type="entry name" value="PNDRDTASEI"/>
</dbReference>
<dbReference type="GO" id="GO:0050660">
    <property type="term" value="F:flavin adenine dinucleotide binding"/>
    <property type="evidence" value="ECO:0007669"/>
    <property type="project" value="TreeGrafter"/>
</dbReference>
<dbReference type="InterPro" id="IPR036188">
    <property type="entry name" value="FAD/NAD-bd_sf"/>
</dbReference>
<keyword evidence="3 5" id="KW-0274">FAD</keyword>
<feature type="domain" description="FAD/NAD(P)-binding" evidence="8">
    <location>
        <begin position="7"/>
        <end position="325"/>
    </location>
</feature>
<comment type="caution">
    <text evidence="9">The sequence shown here is derived from an EMBL/GenBank/DDBJ whole genome shotgun (WGS) entry which is preliminary data.</text>
</comment>
<dbReference type="RefSeq" id="WP_045978566.1">
    <property type="nucleotide sequence ID" value="NZ_CP023396.1"/>
</dbReference>
<dbReference type="SUPFAM" id="SSF51905">
    <property type="entry name" value="FAD/NAD(P)-binding domain"/>
    <property type="match status" value="1"/>
</dbReference>
<dbReference type="Proteomes" id="UP000033664">
    <property type="component" value="Unassembled WGS sequence"/>
</dbReference>
<dbReference type="Pfam" id="PF07992">
    <property type="entry name" value="Pyr_redox_2"/>
    <property type="match status" value="1"/>
</dbReference>
<dbReference type="AlphaFoldDB" id="A0A0F4PP55"/>
<dbReference type="PRINTS" id="PR00368">
    <property type="entry name" value="FADPNR"/>
</dbReference>
<sequence>MNKVSTDVLVIGAGSAGLSAYRSAKEHTNKVLLIEAGHYGTTCARVGCMPSKLLIAAAEAAHSVHTANRFGINTQAPIIDGQAVMHRVRSERDRFVGFVIDAVEDIDPQDRLIGHAQFINDHQVQVADHTLIEAKRVVIATGSRPSYPEAFNNFGERLIVNDEVFDWQDLPESVAVFGPGVIGLELGQALHRLGVRVKLFGVGGAIGPLSDPVLKDYAATTFAEEFFVDADAQVTNMRQVGDKAQFTYTDGHGQQHSEQFDYVLAATGRKPNVDKLALTNTSLELDERGVPIADEYTMQCGDSNIFIAGDASNMVPLLHEATDQGTIAGHNAGRYPDVRNGLRRAPIAAVFSDPQIAMVGESYQQVSKRFGDCGCYEIGEVSFENQGRSRVMLKNKGMLRVYAEQGSGLFLGAEMIGPAAEHIAHLLAWAVQNKMTVPQMLEMPFYHPVIEEGVRTALRNVNAKLKFGPDIIRHCIECGPGA</sequence>
<keyword evidence="2" id="KW-0285">Flavoprotein</keyword>
<organism evidence="9 10">
    <name type="scientific">Pseudoalteromonas ruthenica</name>
    <dbReference type="NCBI Taxonomy" id="151081"/>
    <lineage>
        <taxon>Bacteria</taxon>
        <taxon>Pseudomonadati</taxon>
        <taxon>Pseudomonadota</taxon>
        <taxon>Gammaproteobacteria</taxon>
        <taxon>Alteromonadales</taxon>
        <taxon>Pseudoalteromonadaceae</taxon>
        <taxon>Pseudoalteromonas</taxon>
    </lineage>
</organism>
<dbReference type="Gene3D" id="3.50.50.60">
    <property type="entry name" value="FAD/NAD(P)-binding domain"/>
    <property type="match status" value="3"/>
</dbReference>
<dbReference type="PANTHER" id="PTHR43014">
    <property type="entry name" value="MERCURIC REDUCTASE"/>
    <property type="match status" value="1"/>
</dbReference>
<protein>
    <submittedName>
        <fullName evidence="9">Dihydrolipoamide dehydrogenase</fullName>
        <ecNumber evidence="9">1.8.1.4</ecNumber>
    </submittedName>
</protein>
<reference evidence="9 10" key="1">
    <citation type="journal article" date="2015" name="BMC Genomics">
        <title>Genome mining reveals unlocked bioactive potential of marine Gram-negative bacteria.</title>
        <authorList>
            <person name="Machado H."/>
            <person name="Sonnenschein E.C."/>
            <person name="Melchiorsen J."/>
            <person name="Gram L."/>
        </authorList>
    </citation>
    <scope>NUCLEOTIDE SEQUENCE [LARGE SCALE GENOMIC DNA]</scope>
    <source>
        <strain evidence="9 10">S3137</strain>
    </source>
</reference>
<feature type="active site" description="Proton acceptor" evidence="4">
    <location>
        <position position="447"/>
    </location>
</feature>
<dbReference type="Gene3D" id="3.30.390.30">
    <property type="match status" value="1"/>
</dbReference>
<dbReference type="InterPro" id="IPR036324">
    <property type="entry name" value="Mn/Fe_SOD_N_sf"/>
</dbReference>
<evidence type="ECO:0000256" key="5">
    <source>
        <dbReference type="PIRSR" id="PIRSR000350-3"/>
    </source>
</evidence>
<dbReference type="FunFam" id="3.30.390.30:FF:000012">
    <property type="entry name" value="Putative dihydrolipoamide dehydrogenase"/>
    <property type="match status" value="1"/>
</dbReference>
<keyword evidence="10" id="KW-1185">Reference proteome</keyword>
<evidence type="ECO:0000256" key="2">
    <source>
        <dbReference type="ARBA" id="ARBA00022630"/>
    </source>
</evidence>
<dbReference type="GeneID" id="58229882"/>
<evidence type="ECO:0000259" key="8">
    <source>
        <dbReference type="Pfam" id="PF07992"/>
    </source>
</evidence>
<feature type="binding site" evidence="5">
    <location>
        <position position="268"/>
    </location>
    <ligand>
        <name>NAD(+)</name>
        <dbReference type="ChEBI" id="CHEBI:57540"/>
    </ligand>
</feature>
<feature type="binding site" evidence="5">
    <location>
        <begin position="141"/>
        <end position="143"/>
    </location>
    <ligand>
        <name>FAD</name>
        <dbReference type="ChEBI" id="CHEBI:57692"/>
    </ligand>
</feature>
<dbReference type="OrthoDB" id="9800167at2"/>
<evidence type="ECO:0000256" key="3">
    <source>
        <dbReference type="ARBA" id="ARBA00022827"/>
    </source>
</evidence>
<dbReference type="InterPro" id="IPR004099">
    <property type="entry name" value="Pyr_nucl-diS_OxRdtase_dimer"/>
</dbReference>
<evidence type="ECO:0000256" key="1">
    <source>
        <dbReference type="ARBA" id="ARBA00007532"/>
    </source>
</evidence>
<dbReference type="PANTHER" id="PTHR43014:SF4">
    <property type="entry name" value="PYRIDINE NUCLEOTIDE-DISULFIDE OXIDOREDUCTASE RCLA-RELATED"/>
    <property type="match status" value="1"/>
</dbReference>
<dbReference type="EC" id="1.8.1.4" evidence="9"/>
<evidence type="ECO:0000256" key="4">
    <source>
        <dbReference type="PIRSR" id="PIRSR000350-2"/>
    </source>
</evidence>
<feature type="binding site" evidence="5">
    <location>
        <position position="310"/>
    </location>
    <ligand>
        <name>FAD</name>
        <dbReference type="ChEBI" id="CHEBI:57692"/>
    </ligand>
</feature>
<dbReference type="GO" id="GO:0003955">
    <property type="term" value="F:NAD(P)H dehydrogenase (quinone) activity"/>
    <property type="evidence" value="ECO:0007669"/>
    <property type="project" value="TreeGrafter"/>
</dbReference>
<evidence type="ECO:0000259" key="7">
    <source>
        <dbReference type="Pfam" id="PF02852"/>
    </source>
</evidence>
<name>A0A0F4PP55_9GAMM</name>
<feature type="domain" description="Pyridine nucleotide-disulphide oxidoreductase dimerisation" evidence="7">
    <location>
        <begin position="349"/>
        <end position="457"/>
    </location>
</feature>
<feature type="binding site" evidence="5">
    <location>
        <begin position="178"/>
        <end position="185"/>
    </location>
    <ligand>
        <name>NAD(+)</name>
        <dbReference type="ChEBI" id="CHEBI:57540"/>
    </ligand>
</feature>
<dbReference type="InterPro" id="IPR001100">
    <property type="entry name" value="Pyr_nuc-diS_OxRdtase"/>
</dbReference>
<dbReference type="Pfam" id="PF02852">
    <property type="entry name" value="Pyr_redox_dim"/>
    <property type="match status" value="1"/>
</dbReference>
<comment type="similarity">
    <text evidence="1">Belongs to the class-I pyridine nucleotide-disulfide oxidoreductase family.</text>
</comment>
<accession>A0A0F4PP55</accession>
<evidence type="ECO:0000256" key="6">
    <source>
        <dbReference type="PIRSR" id="PIRSR000350-4"/>
    </source>
</evidence>
<dbReference type="PATRIC" id="fig|151081.8.peg.756"/>
<dbReference type="NCBIfam" id="NF004939">
    <property type="entry name" value="PRK06292.1-1"/>
    <property type="match status" value="1"/>
</dbReference>
<dbReference type="InterPro" id="IPR016156">
    <property type="entry name" value="FAD/NAD-linked_Rdtase_dimer_sf"/>
</dbReference>
<dbReference type="InterPro" id="IPR023753">
    <property type="entry name" value="FAD/NAD-binding_dom"/>
</dbReference>
<keyword evidence="5" id="KW-0520">NAD</keyword>
<feature type="disulfide bond" description="Redox-active" evidence="6">
    <location>
        <begin position="43"/>
        <end position="48"/>
    </location>
</feature>
<comment type="cofactor">
    <cofactor evidence="5">
        <name>FAD</name>
        <dbReference type="ChEBI" id="CHEBI:57692"/>
    </cofactor>
    <text evidence="5">Binds 1 FAD per subunit.</text>
</comment>
<keyword evidence="5" id="KW-0547">Nucleotide-binding</keyword>
<evidence type="ECO:0000313" key="10">
    <source>
        <dbReference type="Proteomes" id="UP000033664"/>
    </source>
</evidence>
<dbReference type="SUPFAM" id="SSF55424">
    <property type="entry name" value="FAD/NAD-linked reductases, dimerisation (C-terminal) domain"/>
    <property type="match status" value="1"/>
</dbReference>
<keyword evidence="9" id="KW-0560">Oxidoreductase</keyword>
<dbReference type="EMBL" id="JXXZ01000013">
    <property type="protein sequence ID" value="KJY97197.1"/>
    <property type="molecule type" value="Genomic_DNA"/>
</dbReference>
<dbReference type="PIRSF" id="PIRSF000350">
    <property type="entry name" value="Mercury_reductase_MerA"/>
    <property type="match status" value="1"/>
</dbReference>
<evidence type="ECO:0000313" key="9">
    <source>
        <dbReference type="EMBL" id="KJY97197.1"/>
    </source>
</evidence>
<dbReference type="Gene3D" id="1.10.287.990">
    <property type="entry name" value="Fe,Mn superoxide dismutase (SOD) domain"/>
    <property type="match status" value="1"/>
</dbReference>